<keyword evidence="4" id="KW-1185">Reference proteome</keyword>
<reference evidence="3 4" key="1">
    <citation type="submission" date="2017-11" db="EMBL/GenBank/DDBJ databases">
        <title>Taxonomic description and genome sequences of Spirosoma HA7 sp. nov., isolated from pollen microhabitat of Corylus avellana.</title>
        <authorList>
            <person name="Ambika Manirajan B."/>
            <person name="Suarez C."/>
            <person name="Ratering S."/>
            <person name="Geissler-Plaum R."/>
            <person name="Cardinale M."/>
            <person name="Sylvia S."/>
        </authorList>
    </citation>
    <scope>NUCLEOTIDE SEQUENCE [LARGE SCALE GENOMIC DNA]</scope>
    <source>
        <strain evidence="3 4">HA7</strain>
    </source>
</reference>
<dbReference type="InterPro" id="IPR053148">
    <property type="entry name" value="PD-DEXK-like_domain"/>
</dbReference>
<dbReference type="InterPro" id="IPR041527">
    <property type="entry name" value="YhcG_N"/>
</dbReference>
<organism evidence="3 4">
    <name type="scientific">Spirosoma pollinicola</name>
    <dbReference type="NCBI Taxonomy" id="2057025"/>
    <lineage>
        <taxon>Bacteria</taxon>
        <taxon>Pseudomonadati</taxon>
        <taxon>Bacteroidota</taxon>
        <taxon>Cytophagia</taxon>
        <taxon>Cytophagales</taxon>
        <taxon>Cytophagaceae</taxon>
        <taxon>Spirosoma</taxon>
    </lineage>
</organism>
<accession>A0A2K8YWU1</accession>
<dbReference type="Gene3D" id="3.40.1350.10">
    <property type="match status" value="1"/>
</dbReference>
<evidence type="ECO:0000259" key="2">
    <source>
        <dbReference type="Pfam" id="PF17761"/>
    </source>
</evidence>
<dbReference type="RefSeq" id="WP_100987816.1">
    <property type="nucleotide sequence ID" value="NZ_CP025096.1"/>
</dbReference>
<dbReference type="Pfam" id="PF06250">
    <property type="entry name" value="YhcG_C"/>
    <property type="match status" value="1"/>
</dbReference>
<gene>
    <name evidence="3" type="ORF">CWM47_09865</name>
</gene>
<dbReference type="EMBL" id="CP025096">
    <property type="protein sequence ID" value="AUD02096.1"/>
    <property type="molecule type" value="Genomic_DNA"/>
</dbReference>
<dbReference type="PANTHER" id="PTHR30547:SF5">
    <property type="entry name" value="NUCLEASE YHCG-RELATED"/>
    <property type="match status" value="1"/>
</dbReference>
<dbReference type="OrthoDB" id="9801263at2"/>
<proteinExistence type="predicted"/>
<dbReference type="Pfam" id="PF17761">
    <property type="entry name" value="DUF1016_N"/>
    <property type="match status" value="1"/>
</dbReference>
<evidence type="ECO:0000259" key="1">
    <source>
        <dbReference type="Pfam" id="PF06250"/>
    </source>
</evidence>
<feature type="domain" description="YhcG PDDEXK nuclease" evidence="1">
    <location>
        <begin position="166"/>
        <end position="316"/>
    </location>
</feature>
<dbReference type="GO" id="GO:0003676">
    <property type="term" value="F:nucleic acid binding"/>
    <property type="evidence" value="ECO:0007669"/>
    <property type="project" value="InterPro"/>
</dbReference>
<dbReference type="InterPro" id="IPR009362">
    <property type="entry name" value="YhcG_C"/>
</dbReference>
<protein>
    <submittedName>
        <fullName evidence="3">DUF1016 domain-containing protein</fullName>
    </submittedName>
</protein>
<dbReference type="PANTHER" id="PTHR30547">
    <property type="entry name" value="UNCHARACTERIZED PROTEIN YHCG-RELATED"/>
    <property type="match status" value="1"/>
</dbReference>
<name>A0A2K8YWU1_9BACT</name>
<sequence length="332" mass="38696">MDQLVSEIRQIISQSRESAARSINHALALMYWHIGRVIVEDEQQGQERATYGKALIKNLSIQLVAEYGENFSSRNLQLSRQFYLTFPIVNSVSSQLTWTHYKVLVRLDDTSKRAFYMAETEKNAWTVRQLERQINSLLYERLLMSQDKESVLAIAQSEAKPTHPHQVIKDPIVLEFLGLKPQASYYEQDIEAAIITHIQEFLLELGNGFSFVARQKRIIIESDEFKIDLVFYNRLLQCFVLLDLKMDKITHQDLGQLQMYVNYYDRDIKESYENPTIGVLLCADKNDAVVRYTLPANNTQLFASKYQLHLPTEQQLINEIRKELPNDQTDQR</sequence>
<feature type="domain" description="YhcG N-terminal" evidence="2">
    <location>
        <begin position="7"/>
        <end position="141"/>
    </location>
</feature>
<evidence type="ECO:0000313" key="4">
    <source>
        <dbReference type="Proteomes" id="UP000232883"/>
    </source>
</evidence>
<dbReference type="InterPro" id="IPR011856">
    <property type="entry name" value="tRNA_endonuc-like_dom_sf"/>
</dbReference>
<dbReference type="AlphaFoldDB" id="A0A2K8YWU1"/>
<dbReference type="KEGG" id="spir:CWM47_09865"/>
<dbReference type="Proteomes" id="UP000232883">
    <property type="component" value="Chromosome"/>
</dbReference>
<evidence type="ECO:0000313" key="3">
    <source>
        <dbReference type="EMBL" id="AUD02096.1"/>
    </source>
</evidence>